<feature type="transmembrane region" description="Helical" evidence="3">
    <location>
        <begin position="241"/>
        <end position="264"/>
    </location>
</feature>
<dbReference type="STRING" id="188477.A0A433UCW1"/>
<reference evidence="5 6" key="1">
    <citation type="submission" date="2019-01" db="EMBL/GenBank/DDBJ databases">
        <title>A draft genome assembly of the solar-powered sea slug Elysia chlorotica.</title>
        <authorList>
            <person name="Cai H."/>
            <person name="Li Q."/>
            <person name="Fang X."/>
            <person name="Li J."/>
            <person name="Curtis N.E."/>
            <person name="Altenburger A."/>
            <person name="Shibata T."/>
            <person name="Feng M."/>
            <person name="Maeda T."/>
            <person name="Schwartz J.A."/>
            <person name="Shigenobu S."/>
            <person name="Lundholm N."/>
            <person name="Nishiyama T."/>
            <person name="Yang H."/>
            <person name="Hasebe M."/>
            <person name="Li S."/>
            <person name="Pierce S.K."/>
            <person name="Wang J."/>
        </authorList>
    </citation>
    <scope>NUCLEOTIDE SEQUENCE [LARGE SCALE GENOMIC DNA]</scope>
    <source>
        <strain evidence="5">EC2010</strain>
        <tissue evidence="5">Whole organism of an adult</tissue>
    </source>
</reference>
<dbReference type="OrthoDB" id="428111at2759"/>
<dbReference type="Proteomes" id="UP000271974">
    <property type="component" value="Unassembled WGS sequence"/>
</dbReference>
<evidence type="ECO:0000256" key="1">
    <source>
        <dbReference type="ARBA" id="ARBA00022737"/>
    </source>
</evidence>
<dbReference type="InterPro" id="IPR050964">
    <property type="entry name" value="Striated_Muscle_Regulatory"/>
</dbReference>
<evidence type="ECO:0000313" key="6">
    <source>
        <dbReference type="Proteomes" id="UP000271974"/>
    </source>
</evidence>
<name>A0A433UCW1_ELYCH</name>
<dbReference type="SUPFAM" id="SSF49265">
    <property type="entry name" value="Fibronectin type III"/>
    <property type="match status" value="1"/>
</dbReference>
<keyword evidence="1" id="KW-0677">Repeat</keyword>
<dbReference type="AlphaFoldDB" id="A0A433UCW1"/>
<evidence type="ECO:0000259" key="4">
    <source>
        <dbReference type="PROSITE" id="PS50853"/>
    </source>
</evidence>
<dbReference type="InterPro" id="IPR013783">
    <property type="entry name" value="Ig-like_fold"/>
</dbReference>
<keyword evidence="6" id="KW-1185">Reference proteome</keyword>
<keyword evidence="3" id="KW-0812">Transmembrane</keyword>
<dbReference type="PANTHER" id="PTHR13817:SF73">
    <property type="entry name" value="FIBRONECTIN TYPE-III DOMAIN-CONTAINING PROTEIN"/>
    <property type="match status" value="1"/>
</dbReference>
<feature type="domain" description="Fibronectin type-III" evidence="4">
    <location>
        <begin position="100"/>
        <end position="197"/>
    </location>
</feature>
<protein>
    <recommendedName>
        <fullName evidence="4">Fibronectin type-III domain-containing protein</fullName>
    </recommendedName>
</protein>
<feature type="region of interest" description="Disordered" evidence="2">
    <location>
        <begin position="313"/>
        <end position="438"/>
    </location>
</feature>
<organism evidence="5 6">
    <name type="scientific">Elysia chlorotica</name>
    <name type="common">Eastern emerald elysia</name>
    <name type="synonym">Sea slug</name>
    <dbReference type="NCBI Taxonomy" id="188477"/>
    <lineage>
        <taxon>Eukaryota</taxon>
        <taxon>Metazoa</taxon>
        <taxon>Spiralia</taxon>
        <taxon>Lophotrochozoa</taxon>
        <taxon>Mollusca</taxon>
        <taxon>Gastropoda</taxon>
        <taxon>Heterobranchia</taxon>
        <taxon>Euthyneura</taxon>
        <taxon>Panpulmonata</taxon>
        <taxon>Sacoglossa</taxon>
        <taxon>Placobranchoidea</taxon>
        <taxon>Plakobranchidae</taxon>
        <taxon>Elysia</taxon>
    </lineage>
</organism>
<dbReference type="PROSITE" id="PS50853">
    <property type="entry name" value="FN3"/>
    <property type="match status" value="2"/>
</dbReference>
<evidence type="ECO:0000313" key="5">
    <source>
        <dbReference type="EMBL" id="RUS91740.1"/>
    </source>
</evidence>
<feature type="non-terminal residue" evidence="5">
    <location>
        <position position="1"/>
    </location>
</feature>
<comment type="caution">
    <text evidence="5">The sequence shown here is derived from an EMBL/GenBank/DDBJ whole genome shotgun (WGS) entry which is preliminary data.</text>
</comment>
<dbReference type="CDD" id="cd00063">
    <property type="entry name" value="FN3"/>
    <property type="match status" value="2"/>
</dbReference>
<sequence>APPGKFRVDSTTASTLSLSWEALPDALLTCNVTSYRVEHRPQGNSSWISENTTSDALVFDVKYLASWTWYEVRVAAVTASLSPGLGPFTIPVVARTQQGESGRITAVSFIVNEESIKLSWQPPKQVHGVLVGYKVSYQPWSEAESNAVPVEILVYDNKSLSLHGLEPDTLYDVRIYAVNGAGVGRETKLFLKTLPATTVTLTTEFAVHNATWVSSEEPMFINDTEINLSQSSARSHIRKNLAAIVAGCLVGAVALTVCTIFVCIKCIRYRRKQRLNYDVSEDRVVIQTDSSYYRPNESSPAVVEFAPSSKPSLPFFTSSSPTSPQPPPPSSSSLPSPTAREAISNQHREKTAPHSYQTQTEISSKQTAQNIENQSKANSQKMTSSTPAGDLTQTDMGSYRKNSGGENSVVTFDTKKSDLQRQKSFGESASRHIPGSKKYSKLDEDVDVSTEENGGFENKLYRVTKTDSALNVDDVVLMVDDSLSSFSASQTRHSLHSFDDTDSVSVSSDTMRRRNRMRTESAAAIAVLRSTIYVDSLDMAAQTSNGILGNGSEARLSVLHQPEEDLEDFGTEVIFNERTVL</sequence>
<dbReference type="SMART" id="SM00060">
    <property type="entry name" value="FN3"/>
    <property type="match status" value="2"/>
</dbReference>
<dbReference type="Gene3D" id="2.60.40.10">
    <property type="entry name" value="Immunoglobulins"/>
    <property type="match status" value="2"/>
</dbReference>
<feature type="compositionally biased region" description="Low complexity" evidence="2">
    <location>
        <begin position="313"/>
        <end position="322"/>
    </location>
</feature>
<feature type="domain" description="Fibronectin type-III" evidence="4">
    <location>
        <begin position="2"/>
        <end position="99"/>
    </location>
</feature>
<accession>A0A433UCW1</accession>
<dbReference type="InterPro" id="IPR003961">
    <property type="entry name" value="FN3_dom"/>
</dbReference>
<dbReference type="Pfam" id="PF00041">
    <property type="entry name" value="fn3"/>
    <property type="match status" value="2"/>
</dbReference>
<evidence type="ECO:0000256" key="3">
    <source>
        <dbReference type="SAM" id="Phobius"/>
    </source>
</evidence>
<dbReference type="PRINTS" id="PR00014">
    <property type="entry name" value="FNTYPEIII"/>
</dbReference>
<feature type="compositionally biased region" description="Polar residues" evidence="2">
    <location>
        <begin position="354"/>
        <end position="411"/>
    </location>
</feature>
<dbReference type="InterPro" id="IPR036116">
    <property type="entry name" value="FN3_sf"/>
</dbReference>
<evidence type="ECO:0000256" key="2">
    <source>
        <dbReference type="SAM" id="MobiDB-lite"/>
    </source>
</evidence>
<dbReference type="PANTHER" id="PTHR13817">
    <property type="entry name" value="TITIN"/>
    <property type="match status" value="1"/>
</dbReference>
<dbReference type="EMBL" id="RQTK01000007">
    <property type="protein sequence ID" value="RUS91740.1"/>
    <property type="molecule type" value="Genomic_DNA"/>
</dbReference>
<keyword evidence="3" id="KW-1133">Transmembrane helix</keyword>
<gene>
    <name evidence="5" type="ORF">EGW08_000566</name>
</gene>
<proteinExistence type="predicted"/>
<keyword evidence="3" id="KW-0472">Membrane</keyword>